<dbReference type="AlphaFoldDB" id="A0A0S4WKY8"/>
<sequence length="79" mass="9185">MDDSRRGRLCCLRCNGSGFLRRSDLWRRWCCVGFLGGGFVMPTKQRYRPEYKRDPDQKAASRDSRLYDLYLATPALGAF</sequence>
<organism evidence="1">
    <name type="scientific">Ralstonia solanacearum</name>
    <name type="common">Pseudomonas solanacearum</name>
    <dbReference type="NCBI Taxonomy" id="305"/>
    <lineage>
        <taxon>Bacteria</taxon>
        <taxon>Pseudomonadati</taxon>
        <taxon>Pseudomonadota</taxon>
        <taxon>Betaproteobacteria</taxon>
        <taxon>Burkholderiales</taxon>
        <taxon>Burkholderiaceae</taxon>
        <taxon>Ralstonia</taxon>
        <taxon>Ralstonia solanacearum species complex</taxon>
    </lineage>
</organism>
<dbReference type="EMBL" id="LN899827">
    <property type="protein sequence ID" value="CUV47499.1"/>
    <property type="molecule type" value="Genomic_DNA"/>
</dbReference>
<gene>
    <name evidence="1" type="ORF">TO10_v1_980006</name>
</gene>
<name>A0A0S4WKY8_RALSL</name>
<proteinExistence type="predicted"/>
<evidence type="ECO:0000313" key="1">
    <source>
        <dbReference type="EMBL" id="CUV47499.1"/>
    </source>
</evidence>
<reference evidence="1" key="1">
    <citation type="submission" date="2015-10" db="EMBL/GenBank/DDBJ databases">
        <authorList>
            <person name="Gilbert D.G."/>
        </authorList>
    </citation>
    <scope>NUCLEOTIDE SEQUENCE</scope>
    <source>
        <strain evidence="1">Phyl III-seqv23</strain>
    </source>
</reference>
<protein>
    <submittedName>
        <fullName evidence="1">Uncharacterized protein</fullName>
    </submittedName>
</protein>
<accession>A0A0S4WKY8</accession>